<feature type="signal peptide" evidence="1">
    <location>
        <begin position="1"/>
        <end position="35"/>
    </location>
</feature>
<dbReference type="GO" id="GO:0016810">
    <property type="term" value="F:hydrolase activity, acting on carbon-nitrogen (but not peptide) bonds"/>
    <property type="evidence" value="ECO:0007669"/>
    <property type="project" value="InterPro"/>
</dbReference>
<organism evidence="3 4">
    <name type="scientific">Nitrospirillum iridis</name>
    <dbReference type="NCBI Taxonomy" id="765888"/>
    <lineage>
        <taxon>Bacteria</taxon>
        <taxon>Pseudomonadati</taxon>
        <taxon>Pseudomonadota</taxon>
        <taxon>Alphaproteobacteria</taxon>
        <taxon>Rhodospirillales</taxon>
        <taxon>Azospirillaceae</taxon>
        <taxon>Nitrospirillum</taxon>
    </lineage>
</organism>
<dbReference type="InterPro" id="IPR006680">
    <property type="entry name" value="Amidohydro-rel"/>
</dbReference>
<name>A0A7X0B3I5_9PROT</name>
<keyword evidence="3" id="KW-0378">Hydrolase</keyword>
<dbReference type="InterPro" id="IPR051781">
    <property type="entry name" value="Metallo-dep_Hydrolase"/>
</dbReference>
<keyword evidence="1" id="KW-0732">Signal</keyword>
<protein>
    <submittedName>
        <fullName evidence="3">Imidazolonepropionase-like amidohydrolase</fullName>
    </submittedName>
</protein>
<proteinExistence type="predicted"/>
<evidence type="ECO:0000259" key="2">
    <source>
        <dbReference type="Pfam" id="PF01979"/>
    </source>
</evidence>
<evidence type="ECO:0000313" key="4">
    <source>
        <dbReference type="Proteomes" id="UP000539175"/>
    </source>
</evidence>
<dbReference type="Gene3D" id="2.30.40.10">
    <property type="entry name" value="Urease, subunit C, domain 1"/>
    <property type="match status" value="1"/>
</dbReference>
<gene>
    <name evidence="3" type="ORF">FHS74_004618</name>
</gene>
<keyword evidence="4" id="KW-1185">Reference proteome</keyword>
<dbReference type="InterPro" id="IPR057744">
    <property type="entry name" value="OTAase-like"/>
</dbReference>
<comment type="caution">
    <text evidence="3">The sequence shown here is derived from an EMBL/GenBank/DDBJ whole genome shotgun (WGS) entry which is preliminary data.</text>
</comment>
<evidence type="ECO:0000256" key="1">
    <source>
        <dbReference type="SAM" id="SignalP"/>
    </source>
</evidence>
<dbReference type="RefSeq" id="WP_184805828.1">
    <property type="nucleotide sequence ID" value="NZ_JACIIZ010000015.1"/>
</dbReference>
<dbReference type="Pfam" id="PF01979">
    <property type="entry name" value="Amidohydro_1"/>
    <property type="match status" value="1"/>
</dbReference>
<dbReference type="SUPFAM" id="SSF51556">
    <property type="entry name" value="Metallo-dependent hydrolases"/>
    <property type="match status" value="1"/>
</dbReference>
<dbReference type="CDD" id="cd01299">
    <property type="entry name" value="Met_dep_hydrolase_A"/>
    <property type="match status" value="1"/>
</dbReference>
<feature type="chain" id="PRO_5030860505" evidence="1">
    <location>
        <begin position="36"/>
        <end position="462"/>
    </location>
</feature>
<dbReference type="AlphaFoldDB" id="A0A7X0B3I5"/>
<feature type="domain" description="Amidohydrolase-related" evidence="2">
    <location>
        <begin position="98"/>
        <end position="446"/>
    </location>
</feature>
<sequence length="462" mass="48878">MAVGFSMTAGRRTRRAVHAFALLAGCALAPLAAQAQDAAPAAKPVVLHCPALLDSVAGKMLGQSSVVVQGDRVTEVAAGYVTRPDAEVVELAAGDTCLPGLIDAHVHISMEFTPTIYSDMLHFNQADWVVRSTVWAKRTLLGGFTTVRNLGDSHYETVALRDQINKGWVPGPRILSAGPAIGSTGGHADDGDGLRMDLQPDVGPHDSIINGPSDAWKAVREHYKQNVDTIKIMTTGGVLDLSGSVDNSQLTEEETKALVTAAHEYGYIVGVHAHGAEGIRRAVVAGADSIEHGTFMDAQDMKLMKEHGTYYVPTIYTGTYVTEKAKANPHAYPPAVQAKALMVGPQLLKTVGDAYKAGVKFAYGTDAGVFPHGDNWKDFPLLVQVGMPAMYALQMATINAATLLKKDKDLGSVAAGKYADIVAVSGNPLTDITVMGKVDFVMKGGIVFKKGGAEQVFTSTAH</sequence>
<reference evidence="3 4" key="1">
    <citation type="submission" date="2020-08" db="EMBL/GenBank/DDBJ databases">
        <title>Genomic Encyclopedia of Type Strains, Phase IV (KMG-IV): sequencing the most valuable type-strain genomes for metagenomic binning, comparative biology and taxonomic classification.</title>
        <authorList>
            <person name="Goeker M."/>
        </authorList>
    </citation>
    <scope>NUCLEOTIDE SEQUENCE [LARGE SCALE GENOMIC DNA]</scope>
    <source>
        <strain evidence="3 4">DSM 22198</strain>
    </source>
</reference>
<dbReference type="PANTHER" id="PTHR43135">
    <property type="entry name" value="ALPHA-D-RIBOSE 1-METHYLPHOSPHONATE 5-TRIPHOSPHATE DIPHOSPHATASE"/>
    <property type="match status" value="1"/>
</dbReference>
<dbReference type="EMBL" id="JACIIZ010000015">
    <property type="protein sequence ID" value="MBB6254035.1"/>
    <property type="molecule type" value="Genomic_DNA"/>
</dbReference>
<dbReference type="Proteomes" id="UP000539175">
    <property type="component" value="Unassembled WGS sequence"/>
</dbReference>
<accession>A0A7X0B3I5</accession>
<evidence type="ECO:0000313" key="3">
    <source>
        <dbReference type="EMBL" id="MBB6254035.1"/>
    </source>
</evidence>
<dbReference type="InterPro" id="IPR011059">
    <property type="entry name" value="Metal-dep_hydrolase_composite"/>
</dbReference>
<dbReference type="PANTHER" id="PTHR43135:SF3">
    <property type="entry name" value="ALPHA-D-RIBOSE 1-METHYLPHOSPHONATE 5-TRIPHOSPHATE DIPHOSPHATASE"/>
    <property type="match status" value="1"/>
</dbReference>
<dbReference type="InterPro" id="IPR032466">
    <property type="entry name" value="Metal_Hydrolase"/>
</dbReference>
<dbReference type="Gene3D" id="3.20.20.140">
    <property type="entry name" value="Metal-dependent hydrolases"/>
    <property type="match status" value="1"/>
</dbReference>
<dbReference type="SUPFAM" id="SSF51338">
    <property type="entry name" value="Composite domain of metallo-dependent hydrolases"/>
    <property type="match status" value="1"/>
</dbReference>